<dbReference type="PANTHER" id="PTHR43046">
    <property type="entry name" value="GDP-MANNOSE MANNOSYL HYDROLASE"/>
    <property type="match status" value="1"/>
</dbReference>
<evidence type="ECO:0000256" key="2">
    <source>
        <dbReference type="ARBA" id="ARBA00005582"/>
    </source>
</evidence>
<evidence type="ECO:0000256" key="1">
    <source>
        <dbReference type="ARBA" id="ARBA00001946"/>
    </source>
</evidence>
<dbReference type="PROSITE" id="PS00893">
    <property type="entry name" value="NUDIX_BOX"/>
    <property type="match status" value="1"/>
</dbReference>
<dbReference type="InterPro" id="IPR000086">
    <property type="entry name" value="NUDIX_hydrolase_dom"/>
</dbReference>
<evidence type="ECO:0000256" key="3">
    <source>
        <dbReference type="ARBA" id="ARBA00022801"/>
    </source>
</evidence>
<dbReference type="Proteomes" id="UP000550714">
    <property type="component" value="Unassembled WGS sequence"/>
</dbReference>
<comment type="cofactor">
    <cofactor evidence="1">
        <name>Mg(2+)</name>
        <dbReference type="ChEBI" id="CHEBI:18420"/>
    </cofactor>
</comment>
<reference evidence="7 8" key="1">
    <citation type="submission" date="2020-08" db="EMBL/GenBank/DDBJ databases">
        <title>Genomic Encyclopedia of Type Strains, Phase III (KMG-III): the genomes of soil and plant-associated and newly described type strains.</title>
        <authorList>
            <person name="Whitman W."/>
        </authorList>
    </citation>
    <scope>NUCLEOTIDE SEQUENCE [LARGE SCALE GENOMIC DNA]</scope>
    <source>
        <strain evidence="7 8">CECT 8577</strain>
    </source>
</reference>
<dbReference type="SUPFAM" id="SSF55811">
    <property type="entry name" value="Nudix"/>
    <property type="match status" value="1"/>
</dbReference>
<dbReference type="InterPro" id="IPR015797">
    <property type="entry name" value="NUDIX_hydrolase-like_dom_sf"/>
</dbReference>
<evidence type="ECO:0000256" key="4">
    <source>
        <dbReference type="ARBA" id="ARBA00022842"/>
    </source>
</evidence>
<comment type="similarity">
    <text evidence="2 5">Belongs to the Nudix hydrolase family.</text>
</comment>
<dbReference type="PROSITE" id="PS51462">
    <property type="entry name" value="NUDIX"/>
    <property type="match status" value="1"/>
</dbReference>
<keyword evidence="3 5" id="KW-0378">Hydrolase</keyword>
<dbReference type="InterPro" id="IPR020476">
    <property type="entry name" value="Nudix_hydrolase"/>
</dbReference>
<evidence type="ECO:0000313" key="7">
    <source>
        <dbReference type="EMBL" id="MBB3050605.1"/>
    </source>
</evidence>
<name>A0A839RZB5_9PSEU</name>
<dbReference type="GO" id="GO:0016787">
    <property type="term" value="F:hydrolase activity"/>
    <property type="evidence" value="ECO:0007669"/>
    <property type="project" value="UniProtKB-KW"/>
</dbReference>
<keyword evidence="8" id="KW-1185">Reference proteome</keyword>
<organism evidence="7 8">
    <name type="scientific">Prauserella isguenensis</name>
    <dbReference type="NCBI Taxonomy" id="1470180"/>
    <lineage>
        <taxon>Bacteria</taxon>
        <taxon>Bacillati</taxon>
        <taxon>Actinomycetota</taxon>
        <taxon>Actinomycetes</taxon>
        <taxon>Pseudonocardiales</taxon>
        <taxon>Pseudonocardiaceae</taxon>
        <taxon>Prauserella</taxon>
    </lineage>
</organism>
<evidence type="ECO:0000259" key="6">
    <source>
        <dbReference type="PROSITE" id="PS51462"/>
    </source>
</evidence>
<feature type="domain" description="Nudix hydrolase" evidence="6">
    <location>
        <begin position="5"/>
        <end position="131"/>
    </location>
</feature>
<dbReference type="Pfam" id="PF00293">
    <property type="entry name" value="NUDIX"/>
    <property type="match status" value="1"/>
</dbReference>
<dbReference type="RefSeq" id="WP_183650139.1">
    <property type="nucleotide sequence ID" value="NZ_JACHWU010000001.1"/>
</dbReference>
<sequence>MASGNGTVGVGVVVCDARERVLLGLRDKADEPTVWCLPGGAVDPGESFERAAARELAEETGLAAGSVDVAHLVLAPEPGVTATAVAVARDVRGEPQVLEPQVFRTWEWFADDDLPDALFPATRLALDALATGTAPDAAASYRLERA</sequence>
<protein>
    <submittedName>
        <fullName evidence="7">ADP-ribose pyrophosphatase YjhB (NUDIX family)</fullName>
    </submittedName>
</protein>
<comment type="caution">
    <text evidence="7">The sequence shown here is derived from an EMBL/GenBank/DDBJ whole genome shotgun (WGS) entry which is preliminary data.</text>
</comment>
<dbReference type="AlphaFoldDB" id="A0A839RZB5"/>
<evidence type="ECO:0000313" key="8">
    <source>
        <dbReference type="Proteomes" id="UP000550714"/>
    </source>
</evidence>
<evidence type="ECO:0000256" key="5">
    <source>
        <dbReference type="RuleBase" id="RU003476"/>
    </source>
</evidence>
<gene>
    <name evidence="7" type="ORF">FHS23_001600</name>
</gene>
<dbReference type="PANTHER" id="PTHR43046:SF12">
    <property type="entry name" value="GDP-MANNOSE MANNOSYL HYDROLASE"/>
    <property type="match status" value="1"/>
</dbReference>
<accession>A0A839RZB5</accession>
<dbReference type="Gene3D" id="3.90.79.10">
    <property type="entry name" value="Nucleoside Triphosphate Pyrophosphohydrolase"/>
    <property type="match status" value="1"/>
</dbReference>
<dbReference type="InterPro" id="IPR020084">
    <property type="entry name" value="NUDIX_hydrolase_CS"/>
</dbReference>
<proteinExistence type="inferred from homology"/>
<dbReference type="EMBL" id="JACHWU010000001">
    <property type="protein sequence ID" value="MBB3050605.1"/>
    <property type="molecule type" value="Genomic_DNA"/>
</dbReference>
<keyword evidence="4" id="KW-0460">Magnesium</keyword>
<dbReference type="PRINTS" id="PR00502">
    <property type="entry name" value="NUDIXFAMILY"/>
</dbReference>